<evidence type="ECO:0000256" key="3">
    <source>
        <dbReference type="ARBA" id="ARBA00022617"/>
    </source>
</evidence>
<dbReference type="EMBL" id="CAJNOV010011345">
    <property type="protein sequence ID" value="CAF1444933.1"/>
    <property type="molecule type" value="Genomic_DNA"/>
</dbReference>
<evidence type="ECO:0000313" key="10">
    <source>
        <dbReference type="EMBL" id="CAF1327215.1"/>
    </source>
</evidence>
<evidence type="ECO:0000256" key="6">
    <source>
        <dbReference type="ARBA" id="ARBA00023004"/>
    </source>
</evidence>
<dbReference type="GO" id="GO:0020037">
    <property type="term" value="F:heme binding"/>
    <property type="evidence" value="ECO:0007669"/>
    <property type="project" value="InterPro"/>
</dbReference>
<evidence type="ECO:0000256" key="2">
    <source>
        <dbReference type="ARBA" id="ARBA00010617"/>
    </source>
</evidence>
<dbReference type="Proteomes" id="UP000681720">
    <property type="component" value="Unassembled WGS sequence"/>
</dbReference>
<dbReference type="InterPro" id="IPR036396">
    <property type="entry name" value="Cyt_P450_sf"/>
</dbReference>
<sequence length="429" mass="49387">MSLWILFEQYLSLAFYYILIHIFHWSELETLSFLTSKRGWAWMYPNKLLISDADIAHEILVRHSSSHFQKASIHEASPLSGSMLNDSDRKPHSRSLLVHSLSSKQIKENYIPIILDCTKALVNYWKSKLASDSMIVDVTDDCARLALDIVGEALIGGTFGACSYDDNGNRLTQSMLHLTRETFTAKNHEKQIDMNGIHQLDFIDNLIQQRWATSDRTLDFADTKLILFAGSETTATAMALTLLTLAYRNDIQIQLREQLYGLSTFEIIQNSLLDSFIHEILRFWAIAPFITRRSTRDLTCQNSSGRTLLIPNNTDIDILVWSIHRSSLYYIRVDELNITRTYSNKRSYLPFSTGSRMCPGMEFAITELKIIVALLLEQIEFEPLVSISPLDCNQFLSEQQFHIDWYHAVIHTKEHVCLKIRPRLPVFSK</sequence>
<evidence type="ECO:0000313" key="12">
    <source>
        <dbReference type="EMBL" id="CAF2155369.1"/>
    </source>
</evidence>
<evidence type="ECO:0000313" key="15">
    <source>
        <dbReference type="EMBL" id="CAF3879179.1"/>
    </source>
</evidence>
<dbReference type="Proteomes" id="UP000676336">
    <property type="component" value="Unassembled WGS sequence"/>
</dbReference>
<dbReference type="InterPro" id="IPR017972">
    <property type="entry name" value="Cyt_P450_CS"/>
</dbReference>
<dbReference type="GO" id="GO:0005506">
    <property type="term" value="F:iron ion binding"/>
    <property type="evidence" value="ECO:0007669"/>
    <property type="project" value="InterPro"/>
</dbReference>
<dbReference type="Gene3D" id="1.10.630.10">
    <property type="entry name" value="Cytochrome P450"/>
    <property type="match status" value="1"/>
</dbReference>
<keyword evidence="3 8" id="KW-0349">Heme</keyword>
<name>A0A815FDQ8_9BILA</name>
<evidence type="ECO:0000313" key="13">
    <source>
        <dbReference type="EMBL" id="CAF3858879.1"/>
    </source>
</evidence>
<accession>A0A815FDQ8</accession>
<evidence type="ECO:0000256" key="8">
    <source>
        <dbReference type="PIRSR" id="PIRSR602401-1"/>
    </source>
</evidence>
<dbReference type="Proteomes" id="UP000663855">
    <property type="component" value="Unassembled WGS sequence"/>
</dbReference>
<keyword evidence="4 8" id="KW-0479">Metal-binding</keyword>
<evidence type="ECO:0000313" key="14">
    <source>
        <dbReference type="EMBL" id="CAF3877081.1"/>
    </source>
</evidence>
<dbReference type="GO" id="GO:0004497">
    <property type="term" value="F:monooxygenase activity"/>
    <property type="evidence" value="ECO:0007669"/>
    <property type="project" value="UniProtKB-KW"/>
</dbReference>
<dbReference type="OrthoDB" id="1372046at2759"/>
<comment type="cofactor">
    <cofactor evidence="1 8">
        <name>heme</name>
        <dbReference type="ChEBI" id="CHEBI:30413"/>
    </cofactor>
</comment>
<feature type="binding site" description="axial binding residue" evidence="8">
    <location>
        <position position="358"/>
    </location>
    <ligand>
        <name>heme</name>
        <dbReference type="ChEBI" id="CHEBI:30413"/>
    </ligand>
    <ligandPart>
        <name>Fe</name>
        <dbReference type="ChEBI" id="CHEBI:18248"/>
    </ligandPart>
</feature>
<dbReference type="CDD" id="cd00302">
    <property type="entry name" value="cytochrome_P450"/>
    <property type="match status" value="1"/>
</dbReference>
<dbReference type="InterPro" id="IPR001128">
    <property type="entry name" value="Cyt_P450"/>
</dbReference>
<evidence type="ECO:0000256" key="1">
    <source>
        <dbReference type="ARBA" id="ARBA00001971"/>
    </source>
</evidence>
<reference evidence="10" key="1">
    <citation type="submission" date="2021-02" db="EMBL/GenBank/DDBJ databases">
        <authorList>
            <person name="Nowell W R."/>
        </authorList>
    </citation>
    <scope>NUCLEOTIDE SEQUENCE</scope>
</reference>
<dbReference type="EMBL" id="CAJNOW010001732">
    <property type="protein sequence ID" value="CAF1327215.1"/>
    <property type="molecule type" value="Genomic_DNA"/>
</dbReference>
<dbReference type="EMBL" id="CAJOBI010001023">
    <property type="protein sequence ID" value="CAF3858879.1"/>
    <property type="molecule type" value="Genomic_DNA"/>
</dbReference>
<dbReference type="Proteomes" id="UP000681967">
    <property type="component" value="Unassembled WGS sequence"/>
</dbReference>
<evidence type="ECO:0000313" key="16">
    <source>
        <dbReference type="Proteomes" id="UP000663834"/>
    </source>
</evidence>
<evidence type="ECO:0000256" key="4">
    <source>
        <dbReference type="ARBA" id="ARBA00022723"/>
    </source>
</evidence>
<dbReference type="SUPFAM" id="SSF48264">
    <property type="entry name" value="Cytochrome P450"/>
    <property type="match status" value="1"/>
</dbReference>
<dbReference type="PRINTS" id="PR00463">
    <property type="entry name" value="EP450I"/>
</dbReference>
<dbReference type="Pfam" id="PF00067">
    <property type="entry name" value="p450"/>
    <property type="match status" value="2"/>
</dbReference>
<dbReference type="EMBL" id="CAJNRE010017469">
    <property type="protein sequence ID" value="CAF2155369.1"/>
    <property type="molecule type" value="Genomic_DNA"/>
</dbReference>
<organism evidence="10 16">
    <name type="scientific">Rotaria magnacalcarata</name>
    <dbReference type="NCBI Taxonomy" id="392030"/>
    <lineage>
        <taxon>Eukaryota</taxon>
        <taxon>Metazoa</taxon>
        <taxon>Spiralia</taxon>
        <taxon>Gnathifera</taxon>
        <taxon>Rotifera</taxon>
        <taxon>Eurotatoria</taxon>
        <taxon>Bdelloidea</taxon>
        <taxon>Philodinida</taxon>
        <taxon>Philodinidae</taxon>
        <taxon>Rotaria</taxon>
    </lineage>
</organism>
<dbReference type="EMBL" id="CAJOBJ010001440">
    <property type="protein sequence ID" value="CAF3879179.1"/>
    <property type="molecule type" value="Genomic_DNA"/>
</dbReference>
<dbReference type="PANTHER" id="PTHR24292">
    <property type="entry name" value="CYTOCHROME P450"/>
    <property type="match status" value="1"/>
</dbReference>
<evidence type="ECO:0008006" key="17">
    <source>
        <dbReference type="Google" id="ProtNLM"/>
    </source>
</evidence>
<dbReference type="PRINTS" id="PR00385">
    <property type="entry name" value="P450"/>
</dbReference>
<evidence type="ECO:0000256" key="5">
    <source>
        <dbReference type="ARBA" id="ARBA00023002"/>
    </source>
</evidence>
<evidence type="ECO:0000256" key="9">
    <source>
        <dbReference type="RuleBase" id="RU000461"/>
    </source>
</evidence>
<keyword evidence="5 9" id="KW-0560">Oxidoreductase</keyword>
<dbReference type="GO" id="GO:0016705">
    <property type="term" value="F:oxidoreductase activity, acting on paired donors, with incorporation or reduction of molecular oxygen"/>
    <property type="evidence" value="ECO:0007669"/>
    <property type="project" value="InterPro"/>
</dbReference>
<proteinExistence type="inferred from homology"/>
<dbReference type="Proteomes" id="UP000663834">
    <property type="component" value="Unassembled WGS sequence"/>
</dbReference>
<keyword evidence="7 9" id="KW-0503">Monooxygenase</keyword>
<dbReference type="EMBL" id="CAJOBH010001857">
    <property type="protein sequence ID" value="CAF3877081.1"/>
    <property type="molecule type" value="Genomic_DNA"/>
</dbReference>
<dbReference type="AlphaFoldDB" id="A0A815FDQ8"/>
<dbReference type="PROSITE" id="PS00086">
    <property type="entry name" value="CYTOCHROME_P450"/>
    <property type="match status" value="1"/>
</dbReference>
<gene>
    <name evidence="14" type="ORF">BYL167_LOCUS7244</name>
    <name evidence="11" type="ORF">CJN711_LOCUS24253</name>
    <name evidence="15" type="ORF">GIL414_LOCUS5452</name>
    <name evidence="10" type="ORF">KQP761_LOCUS6051</name>
    <name evidence="12" type="ORF">MBJ925_LOCUS32074</name>
    <name evidence="13" type="ORF">SMN809_LOCUS4432</name>
</gene>
<dbReference type="Proteomes" id="UP000663824">
    <property type="component" value="Unassembled WGS sequence"/>
</dbReference>
<evidence type="ECO:0000256" key="7">
    <source>
        <dbReference type="ARBA" id="ARBA00023033"/>
    </source>
</evidence>
<dbReference type="PANTHER" id="PTHR24292:SF54">
    <property type="entry name" value="CYP9F3-RELATED"/>
    <property type="match status" value="1"/>
</dbReference>
<comment type="caution">
    <text evidence="10">The sequence shown here is derived from an EMBL/GenBank/DDBJ whole genome shotgun (WGS) entry which is preliminary data.</text>
</comment>
<dbReference type="InterPro" id="IPR002401">
    <property type="entry name" value="Cyt_P450_E_grp-I"/>
</dbReference>
<protein>
    <recommendedName>
        <fullName evidence="17">Cytochrome P450</fullName>
    </recommendedName>
</protein>
<comment type="similarity">
    <text evidence="2 9">Belongs to the cytochrome P450 family.</text>
</comment>
<keyword evidence="6 8" id="KW-0408">Iron</keyword>
<dbReference type="InterPro" id="IPR050476">
    <property type="entry name" value="Insect_CytP450_Detox"/>
</dbReference>
<evidence type="ECO:0000313" key="11">
    <source>
        <dbReference type="EMBL" id="CAF1444933.1"/>
    </source>
</evidence>